<dbReference type="AlphaFoldDB" id="A0A0G1J4V2"/>
<protein>
    <recommendedName>
        <fullName evidence="2">VOC domain-containing protein</fullName>
    </recommendedName>
</protein>
<dbReference type="PANTHER" id="PTHR43048">
    <property type="entry name" value="METHYLMALONYL-COA EPIMERASE"/>
    <property type="match status" value="1"/>
</dbReference>
<dbReference type="SUPFAM" id="SSF54593">
    <property type="entry name" value="Glyoxalase/Bleomycin resistance protein/Dihydroxybiphenyl dioxygenase"/>
    <property type="match status" value="1"/>
</dbReference>
<name>A0A0G1J4V2_9BACT</name>
<dbReference type="Proteomes" id="UP000033901">
    <property type="component" value="Unassembled WGS sequence"/>
</dbReference>
<accession>A0A0G1J4V2</accession>
<dbReference type="GO" id="GO:0004493">
    <property type="term" value="F:methylmalonyl-CoA epimerase activity"/>
    <property type="evidence" value="ECO:0007669"/>
    <property type="project" value="TreeGrafter"/>
</dbReference>
<dbReference type="InterPro" id="IPR004360">
    <property type="entry name" value="Glyas_Fos-R_dOase_dom"/>
</dbReference>
<evidence type="ECO:0000313" key="4">
    <source>
        <dbReference type="Proteomes" id="UP000033901"/>
    </source>
</evidence>
<evidence type="ECO:0000256" key="1">
    <source>
        <dbReference type="ARBA" id="ARBA00022723"/>
    </source>
</evidence>
<dbReference type="PANTHER" id="PTHR43048:SF4">
    <property type="entry name" value="RING-CLEAVING DIOXYGENASE-RELATED"/>
    <property type="match status" value="1"/>
</dbReference>
<feature type="domain" description="VOC" evidence="2">
    <location>
        <begin position="4"/>
        <end position="122"/>
    </location>
</feature>
<dbReference type="EMBL" id="LCIZ01000023">
    <property type="protein sequence ID" value="KKT66636.1"/>
    <property type="molecule type" value="Genomic_DNA"/>
</dbReference>
<evidence type="ECO:0000313" key="3">
    <source>
        <dbReference type="EMBL" id="KKT66636.1"/>
    </source>
</evidence>
<comment type="caution">
    <text evidence="3">The sequence shown here is derived from an EMBL/GenBank/DDBJ whole genome shotgun (WGS) entry which is preliminary data.</text>
</comment>
<sequence length="126" mass="14335">MFDKLFAVCLLVDNFNKSFEFYKETLGLKVNSKEEGFANFKLGETELAIFQKDAATSMFPKKYMGNGGGVSIGFQVKDINQACKRLKLKKVEIFEGPKSTPWGQKVAYFRDPDGNIWEISEPFVEK</sequence>
<dbReference type="GO" id="GO:0046491">
    <property type="term" value="P:L-methylmalonyl-CoA metabolic process"/>
    <property type="evidence" value="ECO:0007669"/>
    <property type="project" value="TreeGrafter"/>
</dbReference>
<dbReference type="InterPro" id="IPR051785">
    <property type="entry name" value="MMCE/EMCE_epimerase"/>
</dbReference>
<organism evidence="3 4">
    <name type="scientific">Candidatus Curtissbacteria bacterium GW2011_GWC1_44_33</name>
    <dbReference type="NCBI Taxonomy" id="1618413"/>
    <lineage>
        <taxon>Bacteria</taxon>
        <taxon>Candidatus Curtissiibacteriota</taxon>
    </lineage>
</organism>
<evidence type="ECO:0000259" key="2">
    <source>
        <dbReference type="PROSITE" id="PS51819"/>
    </source>
</evidence>
<dbReference type="Pfam" id="PF00903">
    <property type="entry name" value="Glyoxalase"/>
    <property type="match status" value="1"/>
</dbReference>
<gene>
    <name evidence="3" type="ORF">UW61_C0023G0002</name>
</gene>
<dbReference type="PROSITE" id="PS51819">
    <property type="entry name" value="VOC"/>
    <property type="match status" value="1"/>
</dbReference>
<dbReference type="InterPro" id="IPR037523">
    <property type="entry name" value="VOC_core"/>
</dbReference>
<reference evidence="3 4" key="1">
    <citation type="journal article" date="2015" name="Nature">
        <title>rRNA introns, odd ribosomes, and small enigmatic genomes across a large radiation of phyla.</title>
        <authorList>
            <person name="Brown C.T."/>
            <person name="Hug L.A."/>
            <person name="Thomas B.C."/>
            <person name="Sharon I."/>
            <person name="Castelle C.J."/>
            <person name="Singh A."/>
            <person name="Wilkins M.J."/>
            <person name="Williams K.H."/>
            <person name="Banfield J.F."/>
        </authorList>
    </citation>
    <scope>NUCLEOTIDE SEQUENCE [LARGE SCALE GENOMIC DNA]</scope>
</reference>
<dbReference type="Gene3D" id="3.10.180.10">
    <property type="entry name" value="2,3-Dihydroxybiphenyl 1,2-Dioxygenase, domain 1"/>
    <property type="match status" value="1"/>
</dbReference>
<dbReference type="GO" id="GO:0046872">
    <property type="term" value="F:metal ion binding"/>
    <property type="evidence" value="ECO:0007669"/>
    <property type="project" value="UniProtKB-KW"/>
</dbReference>
<keyword evidence="1" id="KW-0479">Metal-binding</keyword>
<dbReference type="InterPro" id="IPR029068">
    <property type="entry name" value="Glyas_Bleomycin-R_OHBP_Dase"/>
</dbReference>
<proteinExistence type="predicted"/>